<evidence type="ECO:0000313" key="3">
    <source>
        <dbReference type="Proteomes" id="UP000287651"/>
    </source>
</evidence>
<proteinExistence type="predicted"/>
<dbReference type="Proteomes" id="UP000287651">
    <property type="component" value="Unassembled WGS sequence"/>
</dbReference>
<dbReference type="AlphaFoldDB" id="A0A427AFS4"/>
<dbReference type="PANTHER" id="PTHR31343">
    <property type="entry name" value="T15D22.8"/>
    <property type="match status" value="1"/>
</dbReference>
<protein>
    <submittedName>
        <fullName evidence="2">Uncharacterized protein</fullName>
    </submittedName>
</protein>
<dbReference type="Pfam" id="PF05623">
    <property type="entry name" value="DUF789"/>
    <property type="match status" value="1"/>
</dbReference>
<evidence type="ECO:0000256" key="1">
    <source>
        <dbReference type="SAM" id="MobiDB-lite"/>
    </source>
</evidence>
<reference evidence="2 3" key="1">
    <citation type="journal article" date="2014" name="Agronomy (Basel)">
        <title>A Draft Genome Sequence for Ensete ventricosum, the Drought-Tolerant Tree Against Hunger.</title>
        <authorList>
            <person name="Harrison J."/>
            <person name="Moore K.A."/>
            <person name="Paszkiewicz K."/>
            <person name="Jones T."/>
            <person name="Grant M."/>
            <person name="Ambacheew D."/>
            <person name="Muzemil S."/>
            <person name="Studholme D.J."/>
        </authorList>
    </citation>
    <scope>NUCLEOTIDE SEQUENCE [LARGE SCALE GENOMIC DNA]</scope>
</reference>
<dbReference type="PANTHER" id="PTHR31343:SF42">
    <property type="entry name" value="T15D22.8"/>
    <property type="match status" value="1"/>
</dbReference>
<feature type="region of interest" description="Disordered" evidence="1">
    <location>
        <begin position="1"/>
        <end position="84"/>
    </location>
</feature>
<name>A0A427AFS4_ENSVE</name>
<feature type="compositionally biased region" description="Low complexity" evidence="1">
    <location>
        <begin position="42"/>
        <end position="57"/>
    </location>
</feature>
<sequence>MLGTSLQWGPAHQGDRSFIVVKPRRNHTRQHQRSPQRSRCNPSTAAAGVSPAAPPVSKDAGAVAGVADSRESNNQAGLEEPPSKSLSVAPRLCFLGFQTTIKGWRTCDVKFKPFFALSDLWESFKEWSAYGVGVPLLLHGNEYSVIQYYVPFLSGIQLYGQSCTPSASFRY</sequence>
<dbReference type="InterPro" id="IPR008507">
    <property type="entry name" value="DUF789"/>
</dbReference>
<evidence type="ECO:0000313" key="2">
    <source>
        <dbReference type="EMBL" id="RRT75064.1"/>
    </source>
</evidence>
<feature type="compositionally biased region" description="Basic residues" evidence="1">
    <location>
        <begin position="22"/>
        <end position="36"/>
    </location>
</feature>
<gene>
    <name evidence="2" type="ORF">B296_00006903</name>
</gene>
<organism evidence="2 3">
    <name type="scientific">Ensete ventricosum</name>
    <name type="common">Abyssinian banana</name>
    <name type="synonym">Musa ensete</name>
    <dbReference type="NCBI Taxonomy" id="4639"/>
    <lineage>
        <taxon>Eukaryota</taxon>
        <taxon>Viridiplantae</taxon>
        <taxon>Streptophyta</taxon>
        <taxon>Embryophyta</taxon>
        <taxon>Tracheophyta</taxon>
        <taxon>Spermatophyta</taxon>
        <taxon>Magnoliopsida</taxon>
        <taxon>Liliopsida</taxon>
        <taxon>Zingiberales</taxon>
        <taxon>Musaceae</taxon>
        <taxon>Ensete</taxon>
    </lineage>
</organism>
<accession>A0A427AFS4</accession>
<comment type="caution">
    <text evidence="2">The sequence shown here is derived from an EMBL/GenBank/DDBJ whole genome shotgun (WGS) entry which is preliminary data.</text>
</comment>
<dbReference type="EMBL" id="AMZH03002594">
    <property type="protein sequence ID" value="RRT75064.1"/>
    <property type="molecule type" value="Genomic_DNA"/>
</dbReference>